<dbReference type="EMBL" id="MCOG01000031">
    <property type="protein sequence ID" value="ORY73945.1"/>
    <property type="molecule type" value="Genomic_DNA"/>
</dbReference>
<sequence length="125" mass="14693">MGKNAKLYKRATRKEKEKMKIAKNSLGDNTALELKMKKLEENRKKKQERMRKNKSSMATTSEDNNNDDDIMNEGQVSSFRQMQKQRKMTSVEKHEQKYPGLQGRVDYVDLMYKKKTYKPSPGIIN</sequence>
<evidence type="ECO:0000313" key="2">
    <source>
        <dbReference type="EMBL" id="ORY73945.1"/>
    </source>
</evidence>
<evidence type="ECO:0000313" key="3">
    <source>
        <dbReference type="Proteomes" id="UP000193920"/>
    </source>
</evidence>
<organism evidence="2 3">
    <name type="scientific">Neocallimastix californiae</name>
    <dbReference type="NCBI Taxonomy" id="1754190"/>
    <lineage>
        <taxon>Eukaryota</taxon>
        <taxon>Fungi</taxon>
        <taxon>Fungi incertae sedis</taxon>
        <taxon>Chytridiomycota</taxon>
        <taxon>Chytridiomycota incertae sedis</taxon>
        <taxon>Neocallimastigomycetes</taxon>
        <taxon>Neocallimastigales</taxon>
        <taxon>Neocallimastigaceae</taxon>
        <taxon>Neocallimastix</taxon>
    </lineage>
</organism>
<gene>
    <name evidence="2" type="ORF">LY90DRAFT_666398</name>
</gene>
<proteinExistence type="predicted"/>
<protein>
    <submittedName>
        <fullName evidence="2">Uncharacterized protein</fullName>
    </submittedName>
</protein>
<feature type="compositionally biased region" description="Basic residues" evidence="1">
    <location>
        <begin position="44"/>
        <end position="54"/>
    </location>
</feature>
<comment type="caution">
    <text evidence="2">The sequence shown here is derived from an EMBL/GenBank/DDBJ whole genome shotgun (WGS) entry which is preliminary data.</text>
</comment>
<dbReference type="AlphaFoldDB" id="A0A1Y2ESX7"/>
<keyword evidence="3" id="KW-1185">Reference proteome</keyword>
<evidence type="ECO:0000256" key="1">
    <source>
        <dbReference type="SAM" id="MobiDB-lite"/>
    </source>
</evidence>
<reference evidence="2 3" key="1">
    <citation type="submission" date="2016-08" db="EMBL/GenBank/DDBJ databases">
        <title>A Parts List for Fungal Cellulosomes Revealed by Comparative Genomics.</title>
        <authorList>
            <consortium name="DOE Joint Genome Institute"/>
            <person name="Haitjema C.H."/>
            <person name="Gilmore S.P."/>
            <person name="Henske J.K."/>
            <person name="Solomon K.V."/>
            <person name="De Groot R."/>
            <person name="Kuo A."/>
            <person name="Mondo S.J."/>
            <person name="Salamov A.A."/>
            <person name="Labutti K."/>
            <person name="Zhao Z."/>
            <person name="Chiniquy J."/>
            <person name="Barry K."/>
            <person name="Brewer H.M."/>
            <person name="Purvine S.O."/>
            <person name="Wright A.T."/>
            <person name="Boxma B."/>
            <person name="Van Alen T."/>
            <person name="Hackstein J.H."/>
            <person name="Baker S.E."/>
            <person name="Grigoriev I.V."/>
            <person name="O'Malley M.A."/>
        </authorList>
    </citation>
    <scope>NUCLEOTIDE SEQUENCE [LARGE SCALE GENOMIC DNA]</scope>
    <source>
        <strain evidence="2 3">G1</strain>
    </source>
</reference>
<dbReference type="Proteomes" id="UP000193920">
    <property type="component" value="Unassembled WGS sequence"/>
</dbReference>
<feature type="region of interest" description="Disordered" evidence="1">
    <location>
        <begin position="38"/>
        <end position="99"/>
    </location>
</feature>
<name>A0A1Y2ESX7_9FUNG</name>
<accession>A0A1Y2ESX7</accession>
<dbReference type="OrthoDB" id="2142603at2759"/>